<proteinExistence type="predicted"/>
<dbReference type="InterPro" id="IPR049890">
    <property type="entry name" value="VlpA-F-like_signal"/>
</dbReference>
<keyword evidence="4" id="KW-0677">Repeat</keyword>
<evidence type="ECO:0000256" key="4">
    <source>
        <dbReference type="ARBA" id="ARBA00022737"/>
    </source>
</evidence>
<feature type="signal peptide" evidence="8">
    <location>
        <begin position="1"/>
        <end position="24"/>
    </location>
</feature>
<keyword evidence="6" id="KW-0564">Palmitate</keyword>
<sequence length="404" mass="45730">MKKFLLGLSVLSTTVATVPFIAAACDNDNKEAKKDLDVFSDSFNASATVNSKNTAEEYLESINEESDFGLPESKDNIEFTLLSIEKHPESNSAIIHYKLSIRLDNKKVVEKEYSKTIKGFKKGYWNVLQLTNPEMIVKYMGSRGWWPIFKDADNNNIYVKATVKKENIVENVLQLKENALAENQVLANPDTPLNEDGTVNNQLKYQVKGDLLVVSYKVVENNQAIDKVFTTEVEVPGLYQSIVSNYSLRSSVYAKSILDTDDSFLSARFHPRRDSTRLAAKFVEPRQELILTSEQQTMLYKFRALKEEAIKKLYSPDTQPIPGEGRKRIRASLLSGSMTQWIFASRLMATLDYFTYNGILTQESYDWLYSFNDSENTLTGVPSKKPASFERSFEAVKAITNANA</sequence>
<feature type="chain" id="PRO_5047511338" evidence="8">
    <location>
        <begin position="25"/>
        <end position="404"/>
    </location>
</feature>
<dbReference type="RefSeq" id="WP_205499512.1">
    <property type="nucleotide sequence ID" value="NZ_CP148066.1"/>
</dbReference>
<keyword evidence="10" id="KW-1185">Reference proteome</keyword>
<evidence type="ECO:0000313" key="9">
    <source>
        <dbReference type="EMBL" id="WXL28420.1"/>
    </source>
</evidence>
<accession>A0ABZ2RPV9</accession>
<name>A0ABZ2RPV9_9BACT</name>
<dbReference type="EMBL" id="CP148066">
    <property type="protein sequence ID" value="WXL28420.1"/>
    <property type="molecule type" value="Genomic_DNA"/>
</dbReference>
<evidence type="ECO:0000256" key="6">
    <source>
        <dbReference type="ARBA" id="ARBA00023139"/>
    </source>
</evidence>
<dbReference type="Proteomes" id="UP001460679">
    <property type="component" value="Chromosome"/>
</dbReference>
<evidence type="ECO:0000256" key="5">
    <source>
        <dbReference type="ARBA" id="ARBA00023136"/>
    </source>
</evidence>
<protein>
    <submittedName>
        <fullName evidence="9">Variable surface lipoprotein</fullName>
    </submittedName>
</protein>
<evidence type="ECO:0000256" key="2">
    <source>
        <dbReference type="ARBA" id="ARBA00022475"/>
    </source>
</evidence>
<evidence type="ECO:0000256" key="7">
    <source>
        <dbReference type="ARBA" id="ARBA00023288"/>
    </source>
</evidence>
<dbReference type="NCBIfam" id="NF033817">
    <property type="entry name" value="Mplas_variab_LP"/>
    <property type="match status" value="1"/>
</dbReference>
<organism evidence="9 10">
    <name type="scientific">[Mycoplasma] gypis</name>
    <dbReference type="NCBI Taxonomy" id="92404"/>
    <lineage>
        <taxon>Bacteria</taxon>
        <taxon>Bacillati</taxon>
        <taxon>Mycoplasmatota</taxon>
        <taxon>Mycoplasmoidales</taxon>
        <taxon>Metamycoplasmataceae</taxon>
        <taxon>Metamycoplasma</taxon>
    </lineage>
</organism>
<evidence type="ECO:0000256" key="8">
    <source>
        <dbReference type="SAM" id="SignalP"/>
    </source>
</evidence>
<keyword evidence="5" id="KW-0472">Membrane</keyword>
<comment type="subcellular location">
    <subcellularLocation>
        <location evidence="1">Cell membrane</location>
        <topology evidence="1">Lipid-anchor</topology>
    </subcellularLocation>
</comment>
<reference evidence="9" key="1">
    <citation type="submission" date="2024-03" db="EMBL/GenBank/DDBJ databases">
        <title>Complete genome sequence of Mycoplasma gypis type strain B1/T1.</title>
        <authorList>
            <person name="Spergser J."/>
        </authorList>
    </citation>
    <scope>NUCLEOTIDE SEQUENCE [LARGE SCALE GENOMIC DNA]</scope>
    <source>
        <strain evidence="9">B1/T1</strain>
    </source>
</reference>
<dbReference type="PROSITE" id="PS51257">
    <property type="entry name" value="PROKAR_LIPOPROTEIN"/>
    <property type="match status" value="1"/>
</dbReference>
<evidence type="ECO:0000313" key="10">
    <source>
        <dbReference type="Proteomes" id="UP001460679"/>
    </source>
</evidence>
<keyword evidence="2" id="KW-1003">Cell membrane</keyword>
<evidence type="ECO:0000256" key="1">
    <source>
        <dbReference type="ARBA" id="ARBA00004193"/>
    </source>
</evidence>
<evidence type="ECO:0000256" key="3">
    <source>
        <dbReference type="ARBA" id="ARBA00022729"/>
    </source>
</evidence>
<keyword evidence="3 8" id="KW-0732">Signal</keyword>
<keyword evidence="7 9" id="KW-0449">Lipoprotein</keyword>
<gene>
    <name evidence="9" type="ORF">WG616_00080</name>
</gene>